<dbReference type="AlphaFoldDB" id="A0A089ZPI7"/>
<dbReference type="EMBL" id="CP009533">
    <property type="protein sequence ID" value="AIS15951.1"/>
    <property type="molecule type" value="Genomic_DNA"/>
</dbReference>
<feature type="transmembrane region" description="Helical" evidence="19">
    <location>
        <begin position="104"/>
        <end position="122"/>
    </location>
</feature>
<evidence type="ECO:0000256" key="19">
    <source>
        <dbReference type="SAM" id="Phobius"/>
    </source>
</evidence>
<evidence type="ECO:0000256" key="11">
    <source>
        <dbReference type="ARBA" id="ARBA00022692"/>
    </source>
</evidence>
<dbReference type="PROSITE" id="PS01315">
    <property type="entry name" value="CDS"/>
    <property type="match status" value="1"/>
</dbReference>
<dbReference type="EC" id="2.7.7.41" evidence="6 18"/>
<keyword evidence="9" id="KW-0444">Lipid biosynthesis</keyword>
<keyword evidence="21" id="KW-1185">Reference proteome</keyword>
<evidence type="ECO:0000313" key="20">
    <source>
        <dbReference type="EMBL" id="AIS15951.1"/>
    </source>
</evidence>
<keyword evidence="8" id="KW-1003">Cell membrane</keyword>
<evidence type="ECO:0000256" key="16">
    <source>
        <dbReference type="ARBA" id="ARBA00023209"/>
    </source>
</evidence>
<dbReference type="STRING" id="216142.LT40_00435"/>
<keyword evidence="15 19" id="KW-0472">Membrane</keyword>
<evidence type="ECO:0000256" key="8">
    <source>
        <dbReference type="ARBA" id="ARBA00022475"/>
    </source>
</evidence>
<dbReference type="GO" id="GO:0016024">
    <property type="term" value="P:CDP-diacylglycerol biosynthetic process"/>
    <property type="evidence" value="ECO:0007669"/>
    <property type="project" value="UniProtKB-UniPathway"/>
</dbReference>
<comment type="subcellular location">
    <subcellularLocation>
        <location evidence="2">Cell membrane</location>
        <topology evidence="2">Multi-pass membrane protein</topology>
    </subcellularLocation>
</comment>
<comment type="similarity">
    <text evidence="5 18">Belongs to the CDS family.</text>
</comment>
<accession>A0A089ZPI7</accession>
<keyword evidence="16" id="KW-0594">Phospholipid biosynthesis</keyword>
<evidence type="ECO:0000256" key="6">
    <source>
        <dbReference type="ARBA" id="ARBA00012487"/>
    </source>
</evidence>
<keyword evidence="14" id="KW-0443">Lipid metabolism</keyword>
<evidence type="ECO:0000256" key="13">
    <source>
        <dbReference type="ARBA" id="ARBA00022989"/>
    </source>
</evidence>
<dbReference type="InterPro" id="IPR000374">
    <property type="entry name" value="PC_trans"/>
</dbReference>
<organism evidence="20 21">
    <name type="scientific">Pseudomonas rhizosphaerae</name>
    <dbReference type="NCBI Taxonomy" id="216142"/>
    <lineage>
        <taxon>Bacteria</taxon>
        <taxon>Pseudomonadati</taxon>
        <taxon>Pseudomonadota</taxon>
        <taxon>Gammaproteobacteria</taxon>
        <taxon>Pseudomonadales</taxon>
        <taxon>Pseudomonadaceae</taxon>
        <taxon>Pseudomonas</taxon>
    </lineage>
</organism>
<comment type="catalytic activity">
    <reaction evidence="1 18">
        <text>a 1,2-diacyl-sn-glycero-3-phosphate + CTP + H(+) = a CDP-1,2-diacyl-sn-glycerol + diphosphate</text>
        <dbReference type="Rhea" id="RHEA:16229"/>
        <dbReference type="ChEBI" id="CHEBI:15378"/>
        <dbReference type="ChEBI" id="CHEBI:33019"/>
        <dbReference type="ChEBI" id="CHEBI:37563"/>
        <dbReference type="ChEBI" id="CHEBI:58332"/>
        <dbReference type="ChEBI" id="CHEBI:58608"/>
        <dbReference type="EC" id="2.7.7.41"/>
    </reaction>
</comment>
<evidence type="ECO:0000256" key="1">
    <source>
        <dbReference type="ARBA" id="ARBA00001698"/>
    </source>
</evidence>
<dbReference type="RefSeq" id="WP_043185091.1">
    <property type="nucleotide sequence ID" value="NZ_CP009533.1"/>
</dbReference>
<keyword evidence="17" id="KW-1208">Phospholipid metabolism</keyword>
<keyword evidence="10 18" id="KW-0808">Transferase</keyword>
<reference evidence="20 21" key="1">
    <citation type="journal article" date="2015" name="J. Biotechnol.">
        <title>Complete genome sequence of Pseudomonas rhizosphaerae IH5T (=DSM 16299T), a phosphate-solubilizing rhizobacterium for bacterial biofertilizer.</title>
        <authorList>
            <person name="Kwak Y."/>
            <person name="Jung B.K."/>
            <person name="Shin J.H."/>
        </authorList>
    </citation>
    <scope>NUCLEOTIDE SEQUENCE [LARGE SCALE GENOMIC DNA]</scope>
    <source>
        <strain evidence="20">DSM 16299</strain>
    </source>
</reference>
<evidence type="ECO:0000313" key="21">
    <source>
        <dbReference type="Proteomes" id="UP000029499"/>
    </source>
</evidence>
<evidence type="ECO:0000256" key="2">
    <source>
        <dbReference type="ARBA" id="ARBA00004651"/>
    </source>
</evidence>
<feature type="transmembrane region" description="Helical" evidence="19">
    <location>
        <begin position="56"/>
        <end position="72"/>
    </location>
</feature>
<evidence type="ECO:0000256" key="10">
    <source>
        <dbReference type="ARBA" id="ARBA00022679"/>
    </source>
</evidence>
<proteinExistence type="inferred from homology"/>
<sequence length="271" mass="28959">MLKQRIITALILLPIALCGFFLLEGAGFALFIGLVVTLGAWEWARLAGFEKQPARIAFAAVVAGLLFFLYLTPGLAPFVLGAAVLWWCLATFLVLTYPRTSEHWASLACKLLIGLLILLPAWQGLVLLKGWPLGNWLIMTVMVLVWGADIGAYFTGKALGKRKLAPQVSPGKSWEGFYGGLVTSLLITLAIGLVRDWGVGQMLAGLVGAAIVVAISVVGDLTESMFKRRSGIKDSSNLLPGHGGVLDRIDSLTAAVPVFAVLLWAAGWGVM</sequence>
<evidence type="ECO:0000256" key="14">
    <source>
        <dbReference type="ARBA" id="ARBA00023098"/>
    </source>
</evidence>
<feature type="transmembrane region" description="Helical" evidence="19">
    <location>
        <begin position="176"/>
        <end position="194"/>
    </location>
</feature>
<evidence type="ECO:0000256" key="18">
    <source>
        <dbReference type="RuleBase" id="RU003938"/>
    </source>
</evidence>
<dbReference type="eggNOG" id="COG0575">
    <property type="taxonomic scope" value="Bacteria"/>
</dbReference>
<gene>
    <name evidence="20" type="ORF">LT40_00435</name>
</gene>
<dbReference type="PANTHER" id="PTHR46382:SF1">
    <property type="entry name" value="PHOSPHATIDATE CYTIDYLYLTRANSFERASE"/>
    <property type="match status" value="1"/>
</dbReference>
<dbReference type="KEGG" id="prh:LT40_00435"/>
<dbReference type="OrthoDB" id="9799199at2"/>
<dbReference type="PANTHER" id="PTHR46382">
    <property type="entry name" value="PHOSPHATIDATE CYTIDYLYLTRANSFERASE"/>
    <property type="match status" value="1"/>
</dbReference>
<feature type="transmembrane region" description="Helical" evidence="19">
    <location>
        <begin position="28"/>
        <end position="44"/>
    </location>
</feature>
<dbReference type="Proteomes" id="UP000029499">
    <property type="component" value="Chromosome"/>
</dbReference>
<feature type="transmembrane region" description="Helical" evidence="19">
    <location>
        <begin position="200"/>
        <end position="219"/>
    </location>
</feature>
<evidence type="ECO:0000256" key="5">
    <source>
        <dbReference type="ARBA" id="ARBA00010185"/>
    </source>
</evidence>
<dbReference type="UniPathway" id="UPA00557">
    <property type="reaction ID" value="UER00614"/>
</dbReference>
<keyword evidence="13 19" id="KW-1133">Transmembrane helix</keyword>
<evidence type="ECO:0000256" key="12">
    <source>
        <dbReference type="ARBA" id="ARBA00022695"/>
    </source>
</evidence>
<comment type="pathway">
    <text evidence="3 18">Phospholipid metabolism; CDP-diacylglycerol biosynthesis; CDP-diacylglycerol from sn-glycerol 3-phosphate: step 3/3.</text>
</comment>
<feature type="transmembrane region" description="Helical" evidence="19">
    <location>
        <begin position="78"/>
        <end position="97"/>
    </location>
</feature>
<dbReference type="GO" id="GO:0005886">
    <property type="term" value="C:plasma membrane"/>
    <property type="evidence" value="ECO:0007669"/>
    <property type="project" value="UniProtKB-SubCell"/>
</dbReference>
<evidence type="ECO:0000256" key="4">
    <source>
        <dbReference type="ARBA" id="ARBA00005189"/>
    </source>
</evidence>
<dbReference type="GO" id="GO:0004605">
    <property type="term" value="F:phosphatidate cytidylyltransferase activity"/>
    <property type="evidence" value="ECO:0007669"/>
    <property type="project" value="UniProtKB-EC"/>
</dbReference>
<evidence type="ECO:0000256" key="9">
    <source>
        <dbReference type="ARBA" id="ARBA00022516"/>
    </source>
</evidence>
<dbReference type="Pfam" id="PF01148">
    <property type="entry name" value="CTP_transf_1"/>
    <property type="match status" value="1"/>
</dbReference>
<feature type="transmembrane region" description="Helical" evidence="19">
    <location>
        <begin position="134"/>
        <end position="155"/>
    </location>
</feature>
<evidence type="ECO:0000256" key="15">
    <source>
        <dbReference type="ARBA" id="ARBA00023136"/>
    </source>
</evidence>
<name>A0A089ZPI7_9PSED</name>
<evidence type="ECO:0000256" key="17">
    <source>
        <dbReference type="ARBA" id="ARBA00023264"/>
    </source>
</evidence>
<comment type="pathway">
    <text evidence="4">Lipid metabolism.</text>
</comment>
<evidence type="ECO:0000256" key="7">
    <source>
        <dbReference type="ARBA" id="ARBA00019373"/>
    </source>
</evidence>
<dbReference type="HOGENOM" id="CLU_037294_1_2_6"/>
<protein>
    <recommendedName>
        <fullName evidence="7 18">Phosphatidate cytidylyltransferase</fullName>
        <ecNumber evidence="6 18">2.7.7.41</ecNumber>
    </recommendedName>
</protein>
<keyword evidence="11 18" id="KW-0812">Transmembrane</keyword>
<evidence type="ECO:0000256" key="3">
    <source>
        <dbReference type="ARBA" id="ARBA00005119"/>
    </source>
</evidence>
<keyword evidence="12 18" id="KW-0548">Nucleotidyltransferase</keyword>